<feature type="domain" description="M23ase beta-sheet core" evidence="10">
    <location>
        <begin position="316"/>
        <end position="412"/>
    </location>
</feature>
<feature type="transmembrane region" description="Helical" evidence="9">
    <location>
        <begin position="36"/>
        <end position="57"/>
    </location>
</feature>
<dbReference type="Pfam" id="PF01551">
    <property type="entry name" value="Peptidase_M23"/>
    <property type="match status" value="1"/>
</dbReference>
<evidence type="ECO:0000256" key="3">
    <source>
        <dbReference type="ARBA" id="ARBA00022670"/>
    </source>
</evidence>
<dbReference type="InterPro" id="IPR011055">
    <property type="entry name" value="Dup_hybrid_motif"/>
</dbReference>
<dbReference type="PANTHER" id="PTHR21666">
    <property type="entry name" value="PEPTIDASE-RELATED"/>
    <property type="match status" value="1"/>
</dbReference>
<dbReference type="InterPro" id="IPR050570">
    <property type="entry name" value="Cell_wall_metabolism_enzyme"/>
</dbReference>
<comment type="caution">
    <text evidence="12">The sequence shown here is derived from an EMBL/GenBank/DDBJ whole genome shotgun (WGS) entry which is preliminary data.</text>
</comment>
<gene>
    <name evidence="12" type="ORF">E2493_13930</name>
</gene>
<evidence type="ECO:0000256" key="9">
    <source>
        <dbReference type="SAM" id="Phobius"/>
    </source>
</evidence>
<accession>A0A4Y8ZNN2</accession>
<dbReference type="GO" id="GO:0030313">
    <property type="term" value="C:cell envelope"/>
    <property type="evidence" value="ECO:0007669"/>
    <property type="project" value="UniProtKB-SubCell"/>
</dbReference>
<dbReference type="GO" id="GO:0046872">
    <property type="term" value="F:metal ion binding"/>
    <property type="evidence" value="ECO:0007669"/>
    <property type="project" value="UniProtKB-KW"/>
</dbReference>
<keyword evidence="6" id="KW-0862">Zinc</keyword>
<dbReference type="Gene3D" id="3.10.450.350">
    <property type="match status" value="1"/>
</dbReference>
<dbReference type="GO" id="GO:0004222">
    <property type="term" value="F:metalloendopeptidase activity"/>
    <property type="evidence" value="ECO:0007669"/>
    <property type="project" value="TreeGrafter"/>
</dbReference>
<dbReference type="PANTHER" id="PTHR21666:SF288">
    <property type="entry name" value="CELL DIVISION PROTEIN YTFB"/>
    <property type="match status" value="1"/>
</dbReference>
<dbReference type="OrthoDB" id="9805070at2"/>
<evidence type="ECO:0000259" key="11">
    <source>
        <dbReference type="Pfam" id="PF19425"/>
    </source>
</evidence>
<keyword evidence="9" id="KW-1133">Transmembrane helix</keyword>
<dbReference type="AlphaFoldDB" id="A0A4Y8ZNN2"/>
<evidence type="ECO:0000256" key="7">
    <source>
        <dbReference type="ARBA" id="ARBA00023049"/>
    </source>
</evidence>
<name>A0A4Y8ZNN2_9SPHN</name>
<keyword evidence="7" id="KW-0482">Metalloprotease</keyword>
<dbReference type="EMBL" id="SPDV01000028">
    <property type="protein sequence ID" value="TFI57620.1"/>
    <property type="molecule type" value="Genomic_DNA"/>
</dbReference>
<dbReference type="CDD" id="cd12797">
    <property type="entry name" value="M23_peptidase"/>
    <property type="match status" value="1"/>
</dbReference>
<keyword evidence="4" id="KW-0479">Metal-binding</keyword>
<evidence type="ECO:0000256" key="1">
    <source>
        <dbReference type="ARBA" id="ARBA00001947"/>
    </source>
</evidence>
<keyword evidence="13" id="KW-1185">Reference proteome</keyword>
<dbReference type="GO" id="GO:0006508">
    <property type="term" value="P:proteolysis"/>
    <property type="evidence" value="ECO:0007669"/>
    <property type="project" value="UniProtKB-KW"/>
</dbReference>
<evidence type="ECO:0000256" key="5">
    <source>
        <dbReference type="ARBA" id="ARBA00022801"/>
    </source>
</evidence>
<keyword evidence="3" id="KW-0645">Protease</keyword>
<evidence type="ECO:0000256" key="8">
    <source>
        <dbReference type="SAM" id="MobiDB-lite"/>
    </source>
</evidence>
<dbReference type="Proteomes" id="UP000298213">
    <property type="component" value="Unassembled WGS sequence"/>
</dbReference>
<sequence>MRSEFVDSYDPRRWMAAWTPSPGAPASFRRHAPRRLAGFAAALGVLLAGAATAWLAAPEAPLPATTPPIADGGPDAPPAQAATPGQIRRTITLSRADDLAAALASSGLDAALAAEIARAAAPGLSPAGEIRASLTLVPIAGGGVQLARLEASNRDSSGVVVTRADTGALTVARVAPQLRRRTMVHAGTMDGDSFYTSAVAVGVPNSVIPVFAKALAFDFDFQREVAAGDAFEIAYEQEVNAVGERFGAPNLVYASLTTAAKSAAVYRFAPDGGEGEWFDASGRSIVRALMRTPVDGARVSSKFGYRLHPILGFRKLHGGIDFAAPTGTPIYASGNGVVDFAGPKGANGNFIRLHHDNGWYTLYLHLNRFAPGITAGTRVAQGQQIGEVGTTGRSTGPHLHYEVHIDGEKVDPLSIKTESGRTLSGSQLIAFERVRDRIDVSRAAGSD</sequence>
<dbReference type="SUPFAM" id="SSF51261">
    <property type="entry name" value="Duplicated hybrid motif"/>
    <property type="match status" value="1"/>
</dbReference>
<evidence type="ECO:0000256" key="4">
    <source>
        <dbReference type="ARBA" id="ARBA00022723"/>
    </source>
</evidence>
<dbReference type="InterPro" id="IPR016047">
    <property type="entry name" value="M23ase_b-sheet_dom"/>
</dbReference>
<organism evidence="12 13">
    <name type="scientific">Sphingomonas parva</name>
    <dbReference type="NCBI Taxonomy" id="2555898"/>
    <lineage>
        <taxon>Bacteria</taxon>
        <taxon>Pseudomonadati</taxon>
        <taxon>Pseudomonadota</taxon>
        <taxon>Alphaproteobacteria</taxon>
        <taxon>Sphingomonadales</taxon>
        <taxon>Sphingomonadaceae</taxon>
        <taxon>Sphingomonas</taxon>
    </lineage>
</organism>
<keyword evidence="5" id="KW-0378">Hydrolase</keyword>
<evidence type="ECO:0000313" key="12">
    <source>
        <dbReference type="EMBL" id="TFI57620.1"/>
    </source>
</evidence>
<keyword evidence="9" id="KW-0812">Transmembrane</keyword>
<comment type="cofactor">
    <cofactor evidence="1">
        <name>Zn(2+)</name>
        <dbReference type="ChEBI" id="CHEBI:29105"/>
    </cofactor>
</comment>
<dbReference type="Gene3D" id="2.70.70.10">
    <property type="entry name" value="Glucose Permease (Domain IIA)"/>
    <property type="match status" value="1"/>
</dbReference>
<evidence type="ECO:0000256" key="2">
    <source>
        <dbReference type="ARBA" id="ARBA00004196"/>
    </source>
</evidence>
<feature type="region of interest" description="Disordered" evidence="8">
    <location>
        <begin position="65"/>
        <end position="84"/>
    </location>
</feature>
<feature type="domain" description="Csd3-like second N-terminal" evidence="11">
    <location>
        <begin position="184"/>
        <end position="303"/>
    </location>
</feature>
<evidence type="ECO:0000256" key="6">
    <source>
        <dbReference type="ARBA" id="ARBA00022833"/>
    </source>
</evidence>
<protein>
    <submittedName>
        <fullName evidence="12">M23 family metallopeptidase</fullName>
    </submittedName>
</protein>
<evidence type="ECO:0000259" key="10">
    <source>
        <dbReference type="Pfam" id="PF01551"/>
    </source>
</evidence>
<proteinExistence type="predicted"/>
<comment type="subcellular location">
    <subcellularLocation>
        <location evidence="2">Cell envelope</location>
    </subcellularLocation>
</comment>
<evidence type="ECO:0000313" key="13">
    <source>
        <dbReference type="Proteomes" id="UP000298213"/>
    </source>
</evidence>
<keyword evidence="9" id="KW-0472">Membrane</keyword>
<dbReference type="Pfam" id="PF19425">
    <property type="entry name" value="Csd3_N2"/>
    <property type="match status" value="1"/>
</dbReference>
<dbReference type="RefSeq" id="WP_135087814.1">
    <property type="nucleotide sequence ID" value="NZ_SPDV01000028.1"/>
</dbReference>
<feature type="compositionally biased region" description="Low complexity" evidence="8">
    <location>
        <begin position="67"/>
        <end position="84"/>
    </location>
</feature>
<reference evidence="12 13" key="1">
    <citation type="submission" date="2019-03" db="EMBL/GenBank/DDBJ databases">
        <title>Genome sequence of Sphingomonas sp. 17J27-24.</title>
        <authorList>
            <person name="Kim M."/>
            <person name="Maeng S."/>
            <person name="Sathiyaraj S."/>
        </authorList>
    </citation>
    <scope>NUCLEOTIDE SEQUENCE [LARGE SCALE GENOMIC DNA]</scope>
    <source>
        <strain evidence="12 13">17J27-24</strain>
    </source>
</reference>
<dbReference type="InterPro" id="IPR045834">
    <property type="entry name" value="Csd3_N2"/>
</dbReference>